<gene>
    <name evidence="3" type="ORF">HC235_03295</name>
</gene>
<dbReference type="OMA" id="AYKTASW"/>
<dbReference type="Proteomes" id="UP000554766">
    <property type="component" value="Unassembled WGS sequence"/>
</dbReference>
<dbReference type="RefSeq" id="WP_011899940.1">
    <property type="nucleotide sequence ID" value="NZ_JAAVJF010000001.1"/>
</dbReference>
<keyword evidence="2" id="KW-0472">Membrane</keyword>
<evidence type="ECO:0000313" key="3">
    <source>
        <dbReference type="EMBL" id="NYR14999.1"/>
    </source>
</evidence>
<dbReference type="GeneID" id="5054904"/>
<evidence type="ECO:0000256" key="2">
    <source>
        <dbReference type="SAM" id="Phobius"/>
    </source>
</evidence>
<keyword evidence="1" id="KW-0175">Coiled coil</keyword>
<organism evidence="3 4">
    <name type="scientific">Pyrobaculum arsenaticum</name>
    <dbReference type="NCBI Taxonomy" id="121277"/>
    <lineage>
        <taxon>Archaea</taxon>
        <taxon>Thermoproteota</taxon>
        <taxon>Thermoprotei</taxon>
        <taxon>Thermoproteales</taxon>
        <taxon>Thermoproteaceae</taxon>
        <taxon>Pyrobaculum</taxon>
    </lineage>
</organism>
<sequence length="111" mass="12007">MPTWYVVLMILTGLLIGAGVPVALFYMALNAGSWVYLLAATIISVFAVVGGGILAIVGFVPVLQYMDEAAEEAERQLAAHRAFLRSLLEELDEASAVLRDIRDELRRVGGT</sequence>
<evidence type="ECO:0000313" key="4">
    <source>
        <dbReference type="Proteomes" id="UP000554766"/>
    </source>
</evidence>
<name>A0A7L4P7G3_9CREN</name>
<proteinExistence type="predicted"/>
<feature type="coiled-coil region" evidence="1">
    <location>
        <begin position="70"/>
        <end position="104"/>
    </location>
</feature>
<accession>A0A7L4P7G3</accession>
<dbReference type="EMBL" id="JAAVJF010000001">
    <property type="protein sequence ID" value="NYR14999.1"/>
    <property type="molecule type" value="Genomic_DNA"/>
</dbReference>
<feature type="transmembrane region" description="Helical" evidence="2">
    <location>
        <begin position="34"/>
        <end position="60"/>
    </location>
</feature>
<keyword evidence="4" id="KW-1185">Reference proteome</keyword>
<feature type="transmembrane region" description="Helical" evidence="2">
    <location>
        <begin position="6"/>
        <end position="27"/>
    </location>
</feature>
<comment type="caution">
    <text evidence="3">The sequence shown here is derived from an EMBL/GenBank/DDBJ whole genome shotgun (WGS) entry which is preliminary data.</text>
</comment>
<keyword evidence="2" id="KW-1133">Transmembrane helix</keyword>
<protein>
    <submittedName>
        <fullName evidence="3">Uncharacterized protein</fullName>
    </submittedName>
</protein>
<reference evidence="3 4" key="1">
    <citation type="journal article" date="2020" name="Nat. Commun.">
        <title>The structures of two archaeal type IV pili illuminate evolutionary relationships.</title>
        <authorList>
            <person name="Wang F."/>
            <person name="Baquero D.P."/>
            <person name="Su Z."/>
            <person name="Beltran L.C."/>
            <person name="Prangishvili D."/>
            <person name="Krupovic M."/>
            <person name="Egelman E.H."/>
        </authorList>
    </citation>
    <scope>NUCLEOTIDE SEQUENCE [LARGE SCALE GENOMIC DNA]</scope>
    <source>
        <strain evidence="3 4">2GA</strain>
    </source>
</reference>
<keyword evidence="2" id="KW-0812">Transmembrane</keyword>
<evidence type="ECO:0000256" key="1">
    <source>
        <dbReference type="SAM" id="Coils"/>
    </source>
</evidence>
<dbReference type="AlphaFoldDB" id="A0A7L4P7G3"/>